<dbReference type="AlphaFoldDB" id="A0AAV4PXB5"/>
<name>A0AAV4PXB5_CAEEX</name>
<gene>
    <name evidence="1" type="ORF">CEXT_333271</name>
</gene>
<organism evidence="1 2">
    <name type="scientific">Caerostris extrusa</name>
    <name type="common">Bark spider</name>
    <name type="synonym">Caerostris bankana</name>
    <dbReference type="NCBI Taxonomy" id="172846"/>
    <lineage>
        <taxon>Eukaryota</taxon>
        <taxon>Metazoa</taxon>
        <taxon>Ecdysozoa</taxon>
        <taxon>Arthropoda</taxon>
        <taxon>Chelicerata</taxon>
        <taxon>Arachnida</taxon>
        <taxon>Araneae</taxon>
        <taxon>Araneomorphae</taxon>
        <taxon>Entelegynae</taxon>
        <taxon>Araneoidea</taxon>
        <taxon>Araneidae</taxon>
        <taxon>Caerostris</taxon>
    </lineage>
</organism>
<evidence type="ECO:0000313" key="1">
    <source>
        <dbReference type="EMBL" id="GIY01714.1"/>
    </source>
</evidence>
<accession>A0AAV4PXB5</accession>
<dbReference type="Proteomes" id="UP001054945">
    <property type="component" value="Unassembled WGS sequence"/>
</dbReference>
<protein>
    <submittedName>
        <fullName evidence="1">Uncharacterized protein</fullName>
    </submittedName>
</protein>
<dbReference type="EMBL" id="BPLR01005362">
    <property type="protein sequence ID" value="GIY01714.1"/>
    <property type="molecule type" value="Genomic_DNA"/>
</dbReference>
<proteinExistence type="predicted"/>
<evidence type="ECO:0000313" key="2">
    <source>
        <dbReference type="Proteomes" id="UP001054945"/>
    </source>
</evidence>
<reference evidence="1 2" key="1">
    <citation type="submission" date="2021-06" db="EMBL/GenBank/DDBJ databases">
        <title>Caerostris extrusa draft genome.</title>
        <authorList>
            <person name="Kono N."/>
            <person name="Arakawa K."/>
        </authorList>
    </citation>
    <scope>NUCLEOTIDE SEQUENCE [LARGE SCALE GENOMIC DNA]</scope>
</reference>
<keyword evidence="2" id="KW-1185">Reference proteome</keyword>
<comment type="caution">
    <text evidence="1">The sequence shown here is derived from an EMBL/GenBank/DDBJ whole genome shotgun (WGS) entry which is preliminary data.</text>
</comment>
<sequence>MPDRFSVSAMPFIVCQPCALYYCEPYARGIVSPMSFIAVSPMPDRLSVSSMIDRLSVKPYARSLVCEPYALQGSLIFERNTLSDAFAHAATNQPSEVWRLG</sequence>